<evidence type="ECO:0000256" key="1">
    <source>
        <dbReference type="ARBA" id="ARBA00005495"/>
    </source>
</evidence>
<dbReference type="Pfam" id="PF04828">
    <property type="entry name" value="GFA"/>
    <property type="match status" value="1"/>
</dbReference>
<reference evidence="6" key="1">
    <citation type="journal article" date="2024" name="Antonie Van Leeuwenhoek">
        <title>Bradyrhizobium ontarionense sp. nov., a novel bacterial symbiont isolated from Aeschynomene indica (Indian jointvetch), harbours photosynthesis, nitrogen fixation and nitrous oxide (N2O) reductase genes.</title>
        <authorList>
            <person name="Bromfield E.S.P."/>
            <person name="Cloutier S."/>
        </authorList>
    </citation>
    <scope>NUCLEOTIDE SEQUENCE</scope>
    <source>
        <strain evidence="6">A19</strain>
    </source>
</reference>
<dbReference type="PANTHER" id="PTHR33337:SF40">
    <property type="entry name" value="CENP-V_GFA DOMAIN-CONTAINING PROTEIN-RELATED"/>
    <property type="match status" value="1"/>
</dbReference>
<sequence>MQIDGSCHCGRITYQAEVDPERVSICHCTDCQTLTGSPFRVTVICTADDVRLTAGSPRRYTKLGDNGRPRHQHFCSDCGTPLFSSGEGDGGDWGIRWGSIRQRDRLPPRRQIWCGSAVGWLDQITRLPGRPGD</sequence>
<evidence type="ECO:0000259" key="5">
    <source>
        <dbReference type="PROSITE" id="PS51891"/>
    </source>
</evidence>
<gene>
    <name evidence="6" type="ORF">LQG66_07100</name>
</gene>
<dbReference type="RefSeq" id="WP_231324809.1">
    <property type="nucleotide sequence ID" value="NZ_CP088156.1"/>
</dbReference>
<dbReference type="PROSITE" id="PS51891">
    <property type="entry name" value="CENP_V_GFA"/>
    <property type="match status" value="1"/>
</dbReference>
<dbReference type="Proteomes" id="UP001431010">
    <property type="component" value="Chromosome"/>
</dbReference>
<protein>
    <submittedName>
        <fullName evidence="6">GFA family protein</fullName>
    </submittedName>
</protein>
<dbReference type="InterPro" id="IPR006913">
    <property type="entry name" value="CENP-V/GFA"/>
</dbReference>
<feature type="domain" description="CENP-V/GFA" evidence="5">
    <location>
        <begin position="3"/>
        <end position="133"/>
    </location>
</feature>
<accession>A0ABY3RF36</accession>
<evidence type="ECO:0000256" key="2">
    <source>
        <dbReference type="ARBA" id="ARBA00022723"/>
    </source>
</evidence>
<keyword evidence="7" id="KW-1185">Reference proteome</keyword>
<name>A0ABY3RF36_9BRAD</name>
<evidence type="ECO:0000313" key="6">
    <source>
        <dbReference type="EMBL" id="UFZ06065.1"/>
    </source>
</evidence>
<comment type="similarity">
    <text evidence="1">Belongs to the Gfa family.</text>
</comment>
<dbReference type="EMBL" id="CP088156">
    <property type="protein sequence ID" value="UFZ06065.1"/>
    <property type="molecule type" value="Genomic_DNA"/>
</dbReference>
<organism evidence="6 7">
    <name type="scientific">Bradyrhizobium ontarionense</name>
    <dbReference type="NCBI Taxonomy" id="2898149"/>
    <lineage>
        <taxon>Bacteria</taxon>
        <taxon>Pseudomonadati</taxon>
        <taxon>Pseudomonadota</taxon>
        <taxon>Alphaproteobacteria</taxon>
        <taxon>Hyphomicrobiales</taxon>
        <taxon>Nitrobacteraceae</taxon>
        <taxon>Bradyrhizobium</taxon>
    </lineage>
</organism>
<keyword evidence="4" id="KW-0456">Lyase</keyword>
<keyword evidence="3" id="KW-0862">Zinc</keyword>
<dbReference type="Gene3D" id="3.90.1590.10">
    <property type="entry name" value="glutathione-dependent formaldehyde- activating enzyme (gfa)"/>
    <property type="match status" value="1"/>
</dbReference>
<dbReference type="PANTHER" id="PTHR33337">
    <property type="entry name" value="GFA DOMAIN-CONTAINING PROTEIN"/>
    <property type="match status" value="1"/>
</dbReference>
<evidence type="ECO:0000256" key="3">
    <source>
        <dbReference type="ARBA" id="ARBA00022833"/>
    </source>
</evidence>
<evidence type="ECO:0000256" key="4">
    <source>
        <dbReference type="ARBA" id="ARBA00023239"/>
    </source>
</evidence>
<evidence type="ECO:0000313" key="7">
    <source>
        <dbReference type="Proteomes" id="UP001431010"/>
    </source>
</evidence>
<keyword evidence="2" id="KW-0479">Metal-binding</keyword>
<proteinExistence type="inferred from homology"/>
<dbReference type="InterPro" id="IPR011057">
    <property type="entry name" value="Mss4-like_sf"/>
</dbReference>
<dbReference type="SUPFAM" id="SSF51316">
    <property type="entry name" value="Mss4-like"/>
    <property type="match status" value="1"/>
</dbReference>